<keyword evidence="6" id="KW-1185">Reference proteome</keyword>
<dbReference type="AlphaFoldDB" id="A0A1E5RF08"/>
<keyword evidence="4" id="KW-0496">Mitochondrion</keyword>
<comment type="caution">
    <text evidence="5">The sequence shown here is derived from an EMBL/GenBank/DDBJ whole genome shotgun (WGS) entry which is preliminary data.</text>
</comment>
<evidence type="ECO:0000256" key="3">
    <source>
        <dbReference type="ARBA" id="ARBA00014638"/>
    </source>
</evidence>
<dbReference type="PANTHER" id="PTHR28133:SF1">
    <property type="entry name" value="REQUIRED FOR RESPIRATORY GROWTH PROTEIN 7, MITOCHONDRIAL"/>
    <property type="match status" value="1"/>
</dbReference>
<sequence length="199" mass="22088">MASNLKSVYNSKIVDFLKNSTIPKTSTVFKGTLYEHTVVRELEHKFHKFGFISGDSSNHFHGSPSNKTQPNKLNGLEIIGGSFDHGIDIIGQLNGSLTKLLVQCKCFSKQKVAGKEIRELVGATSMYKTMNTQFESLSVLASPNTITKDGIQVMNKIPIPLIYIQVSMLNAKDLDQSGQILSVYENDCSYKKYGFSKIN</sequence>
<evidence type="ECO:0000256" key="2">
    <source>
        <dbReference type="ARBA" id="ARBA00009554"/>
    </source>
</evidence>
<dbReference type="FunCoup" id="A0A1E5RF08">
    <property type="interactions" value="43"/>
</dbReference>
<evidence type="ECO:0000256" key="4">
    <source>
        <dbReference type="ARBA" id="ARBA00023128"/>
    </source>
</evidence>
<evidence type="ECO:0000256" key="1">
    <source>
        <dbReference type="ARBA" id="ARBA00004173"/>
    </source>
</evidence>
<dbReference type="InterPro" id="IPR011856">
    <property type="entry name" value="tRNA_endonuc-like_dom_sf"/>
</dbReference>
<dbReference type="EMBL" id="LPNM01000007">
    <property type="protein sequence ID" value="OEJ85477.1"/>
    <property type="molecule type" value="Genomic_DNA"/>
</dbReference>
<evidence type="ECO:0000313" key="6">
    <source>
        <dbReference type="Proteomes" id="UP000095728"/>
    </source>
</evidence>
<comment type="subcellular location">
    <subcellularLocation>
        <location evidence="1">Mitochondrion</location>
    </subcellularLocation>
</comment>
<protein>
    <recommendedName>
        <fullName evidence="3">Required for respiratory growth protein 7, mitochondrial</fullName>
    </recommendedName>
</protein>
<reference evidence="6" key="1">
    <citation type="journal article" date="2016" name="Genome Announc.">
        <title>Genome sequences of three species of Hanseniaspora isolated from spontaneous wine fermentations.</title>
        <authorList>
            <person name="Sternes P.R."/>
            <person name="Lee D."/>
            <person name="Kutyna D.R."/>
            <person name="Borneman A.R."/>
        </authorList>
    </citation>
    <scope>NUCLEOTIDE SEQUENCE [LARGE SCALE GENOMIC DNA]</scope>
    <source>
        <strain evidence="6">AWRI3579</strain>
    </source>
</reference>
<dbReference type="SUPFAM" id="SSF52980">
    <property type="entry name" value="Restriction endonuclease-like"/>
    <property type="match status" value="1"/>
</dbReference>
<comment type="similarity">
    <text evidence="2">Belongs to the RRG7 family.</text>
</comment>
<dbReference type="GO" id="GO:0005739">
    <property type="term" value="C:mitochondrion"/>
    <property type="evidence" value="ECO:0007669"/>
    <property type="project" value="UniProtKB-SubCell"/>
</dbReference>
<gene>
    <name evidence="5" type="ORF">AWRI3579_g2095</name>
</gene>
<dbReference type="GO" id="GO:0006302">
    <property type="term" value="P:double-strand break repair"/>
    <property type="evidence" value="ECO:0007669"/>
    <property type="project" value="UniProtKB-ARBA"/>
</dbReference>
<dbReference type="InterPro" id="IPR018828">
    <property type="entry name" value="RRG7"/>
</dbReference>
<name>A0A1E5RF08_9ASCO</name>
<dbReference type="Proteomes" id="UP000095728">
    <property type="component" value="Unassembled WGS sequence"/>
</dbReference>
<dbReference type="InParanoid" id="A0A1E5RF08"/>
<dbReference type="PANTHER" id="PTHR28133">
    <property type="entry name" value="REQUIRED FOR RESPIRATORY GROWTH PROTEIN 7, MITOCHONDRIAL"/>
    <property type="match status" value="1"/>
</dbReference>
<dbReference type="Gene3D" id="3.40.1350.10">
    <property type="match status" value="1"/>
</dbReference>
<organism evidence="5 6">
    <name type="scientific">Hanseniaspora osmophila</name>
    <dbReference type="NCBI Taxonomy" id="56408"/>
    <lineage>
        <taxon>Eukaryota</taxon>
        <taxon>Fungi</taxon>
        <taxon>Dikarya</taxon>
        <taxon>Ascomycota</taxon>
        <taxon>Saccharomycotina</taxon>
        <taxon>Saccharomycetes</taxon>
        <taxon>Saccharomycodales</taxon>
        <taxon>Saccharomycodaceae</taxon>
        <taxon>Hanseniaspora</taxon>
    </lineage>
</organism>
<dbReference type="Pfam" id="PF10356">
    <property type="entry name" value="RRG7"/>
    <property type="match status" value="1"/>
</dbReference>
<proteinExistence type="inferred from homology"/>
<dbReference type="OrthoDB" id="3971222at2759"/>
<dbReference type="InterPro" id="IPR011335">
    <property type="entry name" value="Restrct_endonuc-II-like"/>
</dbReference>
<accession>A0A1E5RF08</accession>
<dbReference type="GO" id="GO:0003676">
    <property type="term" value="F:nucleic acid binding"/>
    <property type="evidence" value="ECO:0007669"/>
    <property type="project" value="InterPro"/>
</dbReference>
<evidence type="ECO:0000313" key="5">
    <source>
        <dbReference type="EMBL" id="OEJ85477.1"/>
    </source>
</evidence>